<name>A0A8J4DH23_9ACTN</name>
<gene>
    <name evidence="2" type="ORF">Sya03_11040</name>
</gene>
<organism evidence="2 3">
    <name type="scientific">Spirilliplanes yamanashiensis</name>
    <dbReference type="NCBI Taxonomy" id="42233"/>
    <lineage>
        <taxon>Bacteria</taxon>
        <taxon>Bacillati</taxon>
        <taxon>Actinomycetota</taxon>
        <taxon>Actinomycetes</taxon>
        <taxon>Micromonosporales</taxon>
        <taxon>Micromonosporaceae</taxon>
        <taxon>Spirilliplanes</taxon>
    </lineage>
</organism>
<dbReference type="AlphaFoldDB" id="A0A8J4DH23"/>
<protein>
    <recommendedName>
        <fullName evidence="1">N-acetyltransferase domain-containing protein</fullName>
    </recommendedName>
</protein>
<comment type="caution">
    <text evidence="2">The sequence shown here is derived from an EMBL/GenBank/DDBJ whole genome shotgun (WGS) entry which is preliminary data.</text>
</comment>
<dbReference type="Proteomes" id="UP000652013">
    <property type="component" value="Unassembled WGS sequence"/>
</dbReference>
<dbReference type="InterPro" id="IPR000182">
    <property type="entry name" value="GNAT_dom"/>
</dbReference>
<dbReference type="PANTHER" id="PTHR37817:SF1">
    <property type="entry name" value="N-ACETYLTRANSFERASE EIS"/>
    <property type="match status" value="1"/>
</dbReference>
<dbReference type="PANTHER" id="PTHR37817">
    <property type="entry name" value="N-ACETYLTRANSFERASE EIS"/>
    <property type="match status" value="1"/>
</dbReference>
<keyword evidence="3" id="KW-1185">Reference proteome</keyword>
<evidence type="ECO:0000313" key="3">
    <source>
        <dbReference type="Proteomes" id="UP000652013"/>
    </source>
</evidence>
<evidence type="ECO:0000313" key="2">
    <source>
        <dbReference type="EMBL" id="GIJ01752.1"/>
    </source>
</evidence>
<evidence type="ECO:0000259" key="1">
    <source>
        <dbReference type="PROSITE" id="PS51186"/>
    </source>
</evidence>
<dbReference type="SUPFAM" id="SSF55729">
    <property type="entry name" value="Acyl-CoA N-acyltransferases (Nat)"/>
    <property type="match status" value="1"/>
</dbReference>
<dbReference type="RefSeq" id="WP_203937085.1">
    <property type="nucleotide sequence ID" value="NZ_BAAAGJ010000005.1"/>
</dbReference>
<reference evidence="2" key="1">
    <citation type="submission" date="2021-01" db="EMBL/GenBank/DDBJ databases">
        <title>Whole genome shotgun sequence of Spirilliplanes yamanashiensis NBRC 15828.</title>
        <authorList>
            <person name="Komaki H."/>
            <person name="Tamura T."/>
        </authorList>
    </citation>
    <scope>NUCLEOTIDE SEQUENCE</scope>
    <source>
        <strain evidence="2">NBRC 15828</strain>
    </source>
</reference>
<dbReference type="InterPro" id="IPR016181">
    <property type="entry name" value="Acyl_CoA_acyltransferase"/>
</dbReference>
<dbReference type="PROSITE" id="PS51186">
    <property type="entry name" value="GNAT"/>
    <property type="match status" value="1"/>
</dbReference>
<dbReference type="Gene3D" id="3.40.630.30">
    <property type="match status" value="1"/>
</dbReference>
<sequence>MEIRRVPAAERAATIGPLATYAFLPSPEPAKEPAKEPDPRDVEYHRETVTFVAQEGGETLAGVSGLPMRQNVRGVVLGMAGVASVTSSPLARRRGVVRALLGRLFEEMRGAHPVSVLYPFRPSFYEQFGFAGLPAARTVAFAPGGLGHLVRRELPGSVHWRPVAEGYDEQRAFALELLGRRHGFVAFAESRAVMLRDAPRWLVTARDGSGRTVGAAAYRIERQGGDLVADTFWTEGVLGRSLLLQFFARHVDQVGRVVLPLASAGEAPELWGTDLTVEVTQRVAHPTAVAPMARVLDPLGLDGMRAGEGRAVVELPEGRFELAGDGVLRVRRTDRSPDATLTTQGFSALVYGVLDVAEVEVRGFGAGSAELDRIFPRELPFISEAF</sequence>
<dbReference type="InterPro" id="IPR051554">
    <property type="entry name" value="Acetyltransferase_Eis"/>
</dbReference>
<dbReference type="GO" id="GO:0034069">
    <property type="term" value="F:aminoglycoside N-acetyltransferase activity"/>
    <property type="evidence" value="ECO:0007669"/>
    <property type="project" value="TreeGrafter"/>
</dbReference>
<dbReference type="Pfam" id="PF13527">
    <property type="entry name" value="Acetyltransf_9"/>
    <property type="match status" value="1"/>
</dbReference>
<proteinExistence type="predicted"/>
<accession>A0A8J4DH23</accession>
<feature type="domain" description="N-acetyltransferase" evidence="1">
    <location>
        <begin position="1"/>
        <end position="155"/>
    </location>
</feature>
<dbReference type="EMBL" id="BOOY01000006">
    <property type="protein sequence ID" value="GIJ01752.1"/>
    <property type="molecule type" value="Genomic_DNA"/>
</dbReference>
<dbReference type="GO" id="GO:0030649">
    <property type="term" value="P:aminoglycoside antibiotic catabolic process"/>
    <property type="evidence" value="ECO:0007669"/>
    <property type="project" value="TreeGrafter"/>
</dbReference>